<proteinExistence type="predicted"/>
<dbReference type="Proteomes" id="UP000199673">
    <property type="component" value="Unassembled WGS sequence"/>
</dbReference>
<evidence type="ECO:0008006" key="4">
    <source>
        <dbReference type="Google" id="ProtNLM"/>
    </source>
</evidence>
<keyword evidence="3" id="KW-1185">Reference proteome</keyword>
<evidence type="ECO:0000313" key="2">
    <source>
        <dbReference type="EMBL" id="SFT73392.1"/>
    </source>
</evidence>
<dbReference type="EMBL" id="FPBF01000002">
    <property type="protein sequence ID" value="SFT73392.1"/>
    <property type="molecule type" value="Genomic_DNA"/>
</dbReference>
<reference evidence="3" key="1">
    <citation type="submission" date="2016-10" db="EMBL/GenBank/DDBJ databases">
        <authorList>
            <person name="Varghese N."/>
            <person name="Submissions S."/>
        </authorList>
    </citation>
    <scope>NUCLEOTIDE SEQUENCE [LARGE SCALE GENOMIC DNA]</scope>
    <source>
        <strain evidence="3">DSM 23445</strain>
    </source>
</reference>
<protein>
    <recommendedName>
        <fullName evidence="4">Addiction module component</fullName>
    </recommendedName>
</protein>
<sequence>MVLETLKLELIERVMRMKDTSVLERLEELIEQAELESRTKESLQSIKRGETVSLKDFGNQNRRWLKEKAMK</sequence>
<name>A0A1I7AEL9_9BACT</name>
<keyword evidence="1" id="KW-0175">Coiled coil</keyword>
<feature type="coiled-coil region" evidence="1">
    <location>
        <begin position="16"/>
        <end position="46"/>
    </location>
</feature>
<dbReference type="STRING" id="305507.SAMN04489724_1906"/>
<evidence type="ECO:0000313" key="3">
    <source>
        <dbReference type="Proteomes" id="UP000199673"/>
    </source>
</evidence>
<evidence type="ECO:0000256" key="1">
    <source>
        <dbReference type="SAM" id="Coils"/>
    </source>
</evidence>
<accession>A0A1I7AEL9</accession>
<dbReference type="AlphaFoldDB" id="A0A1I7AEL9"/>
<gene>
    <name evidence="2" type="ORF">SAMN04489724_1906</name>
</gene>
<dbReference type="RefSeq" id="WP_091692423.1">
    <property type="nucleotide sequence ID" value="NZ_FPBF01000002.1"/>
</dbReference>
<organism evidence="2 3">
    <name type="scientific">Algoriphagus locisalis</name>
    <dbReference type="NCBI Taxonomy" id="305507"/>
    <lineage>
        <taxon>Bacteria</taxon>
        <taxon>Pseudomonadati</taxon>
        <taxon>Bacteroidota</taxon>
        <taxon>Cytophagia</taxon>
        <taxon>Cytophagales</taxon>
        <taxon>Cyclobacteriaceae</taxon>
        <taxon>Algoriphagus</taxon>
    </lineage>
</organism>